<dbReference type="PANTHER" id="PTHR43798">
    <property type="entry name" value="MONOACYLGLYCEROL LIPASE"/>
    <property type="match status" value="1"/>
</dbReference>
<dbReference type="Proteomes" id="UP001233673">
    <property type="component" value="Unassembled WGS sequence"/>
</dbReference>
<evidence type="ECO:0000313" key="2">
    <source>
        <dbReference type="EMBL" id="MDP5182520.1"/>
    </source>
</evidence>
<accession>A0ABT9IAC0</accession>
<dbReference type="InterPro" id="IPR000073">
    <property type="entry name" value="AB_hydrolase_1"/>
</dbReference>
<dbReference type="PANTHER" id="PTHR43798:SF33">
    <property type="entry name" value="HYDROLASE, PUTATIVE (AFU_ORTHOLOGUE AFUA_2G14860)-RELATED"/>
    <property type="match status" value="1"/>
</dbReference>
<protein>
    <submittedName>
        <fullName evidence="2">Alpha/beta hydrolase</fullName>
    </submittedName>
</protein>
<evidence type="ECO:0000313" key="3">
    <source>
        <dbReference type="Proteomes" id="UP001233673"/>
    </source>
</evidence>
<dbReference type="InterPro" id="IPR050266">
    <property type="entry name" value="AB_hydrolase_sf"/>
</dbReference>
<keyword evidence="3" id="KW-1185">Reference proteome</keyword>
<sequence length="285" mass="31682">MSIWTDLTPVPFSLSYVDAGGVRTRSLQAGQGEVVVFLHGTSGHLEAFSRNVVPHAEHYAIHAIDMLGHGYTDKPAHPYEIPLYVEHLVAYLDAVGVERAHIVGESLGGWVGARTAVEHPERVASLQLLAAGGTVANPEVMKRIDSSTRQAVSTDDIELTRKRMRLLMASEEDATEELVEVRHRIYHEPDFVANIDNLLSLQKMEIRQRNLLTREQMGRISCPTLIVWGRKNPFGDVPEAEAMHEAIPGSRLELFDDCGHWPQHERAAIYNPLSLEFLAKSVAAT</sequence>
<proteinExistence type="predicted"/>
<feature type="domain" description="AB hydrolase-1" evidence="1">
    <location>
        <begin position="34"/>
        <end position="266"/>
    </location>
</feature>
<comment type="caution">
    <text evidence="2">The sequence shown here is derived from an EMBL/GenBank/DDBJ whole genome shotgun (WGS) entry which is preliminary data.</text>
</comment>
<gene>
    <name evidence="2" type="ORF">QOZ88_07695</name>
</gene>
<dbReference type="PRINTS" id="PR00111">
    <property type="entry name" value="ABHYDROLASE"/>
</dbReference>
<evidence type="ECO:0000259" key="1">
    <source>
        <dbReference type="Pfam" id="PF00561"/>
    </source>
</evidence>
<name>A0ABT9IAC0_9ACTN</name>
<keyword evidence="2" id="KW-0378">Hydrolase</keyword>
<dbReference type="SUPFAM" id="SSF53474">
    <property type="entry name" value="alpha/beta-Hydrolases"/>
    <property type="match status" value="1"/>
</dbReference>
<dbReference type="Pfam" id="PF00561">
    <property type="entry name" value="Abhydrolase_1"/>
    <property type="match status" value="1"/>
</dbReference>
<organism evidence="2 3">
    <name type="scientific">Blastococcus carthaginiensis</name>
    <dbReference type="NCBI Taxonomy" id="3050034"/>
    <lineage>
        <taxon>Bacteria</taxon>
        <taxon>Bacillati</taxon>
        <taxon>Actinomycetota</taxon>
        <taxon>Actinomycetes</taxon>
        <taxon>Geodermatophilales</taxon>
        <taxon>Geodermatophilaceae</taxon>
        <taxon>Blastococcus</taxon>
    </lineage>
</organism>
<dbReference type="EMBL" id="JASNFN010000005">
    <property type="protein sequence ID" value="MDP5182520.1"/>
    <property type="molecule type" value="Genomic_DNA"/>
</dbReference>
<dbReference type="RefSeq" id="WP_305999209.1">
    <property type="nucleotide sequence ID" value="NZ_JASNFN010000005.1"/>
</dbReference>
<dbReference type="InterPro" id="IPR029058">
    <property type="entry name" value="AB_hydrolase_fold"/>
</dbReference>
<dbReference type="GO" id="GO:0016787">
    <property type="term" value="F:hydrolase activity"/>
    <property type="evidence" value="ECO:0007669"/>
    <property type="project" value="UniProtKB-KW"/>
</dbReference>
<dbReference type="Gene3D" id="3.40.50.1820">
    <property type="entry name" value="alpha/beta hydrolase"/>
    <property type="match status" value="1"/>
</dbReference>
<reference evidence="3" key="1">
    <citation type="submission" date="2023-05" db="EMBL/GenBank/DDBJ databases">
        <title>Draft genome of Pseudofrankia sp. BMG5.37.</title>
        <authorList>
            <person name="Gtari M."/>
            <person name="Ghodhbane F."/>
            <person name="Sbissi I."/>
        </authorList>
    </citation>
    <scope>NUCLEOTIDE SEQUENCE [LARGE SCALE GENOMIC DNA]</scope>
    <source>
        <strain evidence="3">BMG 814</strain>
    </source>
</reference>